<evidence type="ECO:0000256" key="1">
    <source>
        <dbReference type="SAM" id="MobiDB-lite"/>
    </source>
</evidence>
<feature type="transmembrane region" description="Helical" evidence="2">
    <location>
        <begin position="144"/>
        <end position="164"/>
    </location>
</feature>
<sequence>MPRSRGSRHVATPERPRSRPCPHIRYRPSSEAGASVLMLATLAAAVAGGLLARRLRLPGGLLVGSAIGAAAVTLASESRLPVPAAMNIAIPIAVGTLTGLLLTRKAVRELRSVLLMAVCSGVAIIALGLGVAAALEAIGWAPPAVALATSPGALSVLVGTAIEVQTGSMEVAMFHMVRLMLVVLLSPLLVALLRHPDP</sequence>
<evidence type="ECO:0000313" key="4">
    <source>
        <dbReference type="Proteomes" id="UP001324287"/>
    </source>
</evidence>
<keyword evidence="2" id="KW-1133">Transmembrane helix</keyword>
<feature type="transmembrane region" description="Helical" evidence="2">
    <location>
        <begin position="32"/>
        <end position="52"/>
    </location>
</feature>
<dbReference type="Pfam" id="PF05145">
    <property type="entry name" value="AbrB"/>
    <property type="match status" value="1"/>
</dbReference>
<evidence type="ECO:0000313" key="3">
    <source>
        <dbReference type="EMBL" id="WRL64747.1"/>
    </source>
</evidence>
<keyword evidence="2" id="KW-0472">Membrane</keyword>
<dbReference type="InterPro" id="IPR007820">
    <property type="entry name" value="AbrB_fam"/>
</dbReference>
<feature type="transmembrane region" description="Helical" evidence="2">
    <location>
        <begin position="114"/>
        <end position="138"/>
    </location>
</feature>
<proteinExistence type="predicted"/>
<gene>
    <name evidence="3" type="ORF">U6N30_02935</name>
</gene>
<dbReference type="EMBL" id="CP141261">
    <property type="protein sequence ID" value="WRL64747.1"/>
    <property type="molecule type" value="Genomic_DNA"/>
</dbReference>
<keyword evidence="4" id="KW-1185">Reference proteome</keyword>
<evidence type="ECO:0000256" key="2">
    <source>
        <dbReference type="SAM" id="Phobius"/>
    </source>
</evidence>
<dbReference type="Proteomes" id="UP001324287">
    <property type="component" value="Chromosome"/>
</dbReference>
<feature type="transmembrane region" description="Helical" evidence="2">
    <location>
        <begin position="59"/>
        <end position="76"/>
    </location>
</feature>
<organism evidence="3 4">
    <name type="scientific">Blastococcus brunescens</name>
    <dbReference type="NCBI Taxonomy" id="1564165"/>
    <lineage>
        <taxon>Bacteria</taxon>
        <taxon>Bacillati</taxon>
        <taxon>Actinomycetota</taxon>
        <taxon>Actinomycetes</taxon>
        <taxon>Geodermatophilales</taxon>
        <taxon>Geodermatophilaceae</taxon>
        <taxon>Blastococcus</taxon>
    </lineage>
</organism>
<keyword evidence="2" id="KW-0812">Transmembrane</keyword>
<dbReference type="PANTHER" id="PTHR38457:SF1">
    <property type="entry name" value="REGULATOR ABRB-RELATED"/>
    <property type="match status" value="1"/>
</dbReference>
<accession>A0ABZ1B1R0</accession>
<dbReference type="RefSeq" id="WP_324276072.1">
    <property type="nucleotide sequence ID" value="NZ_CP141261.1"/>
</dbReference>
<feature type="transmembrane region" description="Helical" evidence="2">
    <location>
        <begin position="176"/>
        <end position="193"/>
    </location>
</feature>
<name>A0ABZ1B1R0_9ACTN</name>
<feature type="transmembrane region" description="Helical" evidence="2">
    <location>
        <begin position="82"/>
        <end position="102"/>
    </location>
</feature>
<dbReference type="PANTHER" id="PTHR38457">
    <property type="entry name" value="REGULATOR ABRB-RELATED"/>
    <property type="match status" value="1"/>
</dbReference>
<reference evidence="3 4" key="1">
    <citation type="submission" date="2023-12" db="EMBL/GenBank/DDBJ databases">
        <title>Blastococcus brunescens sp. nov., an actonobacterium isolated from sandstone collected in sahara desert.</title>
        <authorList>
            <person name="Gtari M."/>
            <person name="Ghodhbane F."/>
        </authorList>
    </citation>
    <scope>NUCLEOTIDE SEQUENCE [LARGE SCALE GENOMIC DNA]</scope>
    <source>
        <strain evidence="3 4">BMG 8361</strain>
    </source>
</reference>
<protein>
    <submittedName>
        <fullName evidence="3">AbrB family transcriptional regulator</fullName>
    </submittedName>
</protein>
<feature type="region of interest" description="Disordered" evidence="1">
    <location>
        <begin position="1"/>
        <end position="22"/>
    </location>
</feature>